<dbReference type="GO" id="GO:0016787">
    <property type="term" value="F:hydrolase activity"/>
    <property type="evidence" value="ECO:0007669"/>
    <property type="project" value="UniProtKB-KW"/>
</dbReference>
<dbReference type="AlphaFoldDB" id="A0A5R9G4H1"/>
<comment type="caution">
    <text evidence="1">The sequence shown here is derived from an EMBL/GenBank/DDBJ whole genome shotgun (WGS) entry which is preliminary data.</text>
</comment>
<dbReference type="SUPFAM" id="SSF51445">
    <property type="entry name" value="(Trans)glycosidases"/>
    <property type="match status" value="1"/>
</dbReference>
<dbReference type="EMBL" id="VCIW01000023">
    <property type="protein sequence ID" value="TLS49236.1"/>
    <property type="molecule type" value="Genomic_DNA"/>
</dbReference>
<evidence type="ECO:0000313" key="2">
    <source>
        <dbReference type="Proteomes" id="UP000309676"/>
    </source>
</evidence>
<reference evidence="1 2" key="1">
    <citation type="submission" date="2019-05" db="EMBL/GenBank/DDBJ databases">
        <authorList>
            <person name="Narsing Rao M.P."/>
            <person name="Li W.J."/>
        </authorList>
    </citation>
    <scope>NUCLEOTIDE SEQUENCE [LARGE SCALE GENOMIC DNA]</scope>
    <source>
        <strain evidence="1 2">SYSU_K30003</strain>
    </source>
</reference>
<proteinExistence type="predicted"/>
<dbReference type="Proteomes" id="UP000309676">
    <property type="component" value="Unassembled WGS sequence"/>
</dbReference>
<gene>
    <name evidence="1" type="ORF">FE782_26785</name>
</gene>
<dbReference type="Gene3D" id="3.40.50.880">
    <property type="match status" value="1"/>
</dbReference>
<dbReference type="InterPro" id="IPR029062">
    <property type="entry name" value="Class_I_gatase-like"/>
</dbReference>
<keyword evidence="1" id="KW-0378">Hydrolase</keyword>
<dbReference type="RefSeq" id="WP_138197434.1">
    <property type="nucleotide sequence ID" value="NZ_VCIW01000023.1"/>
</dbReference>
<keyword evidence="2" id="KW-1185">Reference proteome</keyword>
<dbReference type="InterPro" id="IPR017853">
    <property type="entry name" value="GH"/>
</dbReference>
<organism evidence="1 2">
    <name type="scientific">Paenibacillus antri</name>
    <dbReference type="NCBI Taxonomy" id="2582848"/>
    <lineage>
        <taxon>Bacteria</taxon>
        <taxon>Bacillati</taxon>
        <taxon>Bacillota</taxon>
        <taxon>Bacilli</taxon>
        <taxon>Bacillales</taxon>
        <taxon>Paenibacillaceae</taxon>
        <taxon>Paenibacillus</taxon>
    </lineage>
</organism>
<sequence length="1032" mass="114829">MVASGKKVVFYDKSFPYDGTRPDEAQLGSIGAWGSIVDAEGIAEALATADSFVTLHGPYFPKAVWPELLGYLERGGGLVLLGGAPFRIPVYREDGAWKTEREQTAYHRQLLIHEALRVDGSRAASLRANEDIPLLSGRESLFDVADTYGLILHVTRQSDSPHEHGSAGPMDARIYPLLTGVSADGRETAAPAVLMEHAKGAYAGGRWAFVSQPLGDRFWTQDGAAALAEMADFVSKGVTELWLKPGYGSYEPGERASFALQAQTIRGAAPRTWTFRCEASLERNGQVVPAWEREWTMAADAALRFERFAAPDLVEPGRYSVVCVATADDGERRVLRQGYWGMDRALLEAGEPLAVGRDYFVKNGKPLPIVGMTYMTSDVARKFLFLPNVEAWDRDMAQMKKAGINLIRTGVWTAWRQMMFADGHFSEEVLRAIDAFVLTAKKHELEVTFNFFSFTPETWEGANPYLDPRSVEAQKRFILSVVSRHRTTTNVQWDLINEPSMFDPKRVFSGPASSRDRFEQAAYVEWLKSRHGSIRLLQERWNMTPAELPSFEAARPPERDDINFHVQDVGRSKKGLVWLDYALFTMEMHNRWARELVGAIKAAAPNQLVTVGQDEGLAGGRPSPFFYAEAVDYTTVHTWWMMDALVWDGLFTKDGHKPNLVQETGIMYVEAANGFAKRSEEELRNILERKYAYAFATGGAGAVQWIWNTNYFMDNVNESNIGALRADGTEKPEADVSYDFGAFVGKTGERFEDRTLEEIAVVYPYSNDFSNRKFSYDATTRLTRVLAYEMKTPFRGVSEYHLDRTAGERPKLWIVPSAHNFSDEALAALAEDVRANGGTALLTGPIGLDAYWGPSGRLADVVGPTVVENVLREERLTIDGRSYPASFGGAGIASLAKERPEDVSELVLRSYPLGKGTLLWCPLPIELNERSDVLRAVYAKAMREAGVAAELEWEAGGDAPGVYGRKLTFRDGALFVFVSESGADADIRVKDPATGRRYSFALERERSVLFFAGRDGAVEASYRSHQVRIDVE</sequence>
<evidence type="ECO:0000313" key="1">
    <source>
        <dbReference type="EMBL" id="TLS49236.1"/>
    </source>
</evidence>
<dbReference type="Gene3D" id="3.20.20.80">
    <property type="entry name" value="Glycosidases"/>
    <property type="match status" value="1"/>
</dbReference>
<protein>
    <submittedName>
        <fullName evidence="1">Glycoside hydrolase</fullName>
    </submittedName>
</protein>
<dbReference type="OrthoDB" id="2698423at2"/>
<accession>A0A5R9G4H1</accession>
<name>A0A5R9G4H1_9BACL</name>